<evidence type="ECO:0000313" key="2">
    <source>
        <dbReference type="EMBL" id="KAK9856768.1"/>
    </source>
</evidence>
<accession>A0AAW1SU59</accession>
<evidence type="ECO:0000256" key="1">
    <source>
        <dbReference type="SAM" id="MobiDB-lite"/>
    </source>
</evidence>
<sequence length="155" mass="16721">MDQSDHWPSSPPSGQPGTFGHIWSEENLNVPRFIAASIQKLGSPSVLAIIKACVQKVSTSGRFACCAVRVQSADDKSWSELQVLVPFCLIWEKSPSPQALFEALFSAEGRKSGSLCCTANALIPDAKSSLTIAQVPHKLTGLLLHQAAHHFELRG</sequence>
<dbReference type="EMBL" id="JALJOV010001006">
    <property type="protein sequence ID" value="KAK9856768.1"/>
    <property type="molecule type" value="Genomic_DNA"/>
</dbReference>
<proteinExistence type="predicted"/>
<gene>
    <name evidence="2" type="ORF">WJX84_008291</name>
</gene>
<feature type="region of interest" description="Disordered" evidence="1">
    <location>
        <begin position="1"/>
        <end position="21"/>
    </location>
</feature>
<name>A0AAW1SU59_9CHLO</name>
<reference evidence="2 3" key="1">
    <citation type="journal article" date="2024" name="Nat. Commun.">
        <title>Phylogenomics reveals the evolutionary origins of lichenization in chlorophyte algae.</title>
        <authorList>
            <person name="Puginier C."/>
            <person name="Libourel C."/>
            <person name="Otte J."/>
            <person name="Skaloud P."/>
            <person name="Haon M."/>
            <person name="Grisel S."/>
            <person name="Petersen M."/>
            <person name="Berrin J.G."/>
            <person name="Delaux P.M."/>
            <person name="Dal Grande F."/>
            <person name="Keller J."/>
        </authorList>
    </citation>
    <scope>NUCLEOTIDE SEQUENCE [LARGE SCALE GENOMIC DNA]</scope>
    <source>
        <strain evidence="2 3">SAG 2523</strain>
    </source>
</reference>
<dbReference type="AlphaFoldDB" id="A0AAW1SU59"/>
<keyword evidence="3" id="KW-1185">Reference proteome</keyword>
<comment type="caution">
    <text evidence="2">The sequence shown here is derived from an EMBL/GenBank/DDBJ whole genome shotgun (WGS) entry which is preliminary data.</text>
</comment>
<evidence type="ECO:0000313" key="3">
    <source>
        <dbReference type="Proteomes" id="UP001485043"/>
    </source>
</evidence>
<organism evidence="2 3">
    <name type="scientific">Apatococcus fuscideae</name>
    <dbReference type="NCBI Taxonomy" id="2026836"/>
    <lineage>
        <taxon>Eukaryota</taxon>
        <taxon>Viridiplantae</taxon>
        <taxon>Chlorophyta</taxon>
        <taxon>core chlorophytes</taxon>
        <taxon>Trebouxiophyceae</taxon>
        <taxon>Chlorellales</taxon>
        <taxon>Chlorellaceae</taxon>
        <taxon>Apatococcus</taxon>
    </lineage>
</organism>
<dbReference type="Proteomes" id="UP001485043">
    <property type="component" value="Unassembled WGS sequence"/>
</dbReference>
<protein>
    <submittedName>
        <fullName evidence="2">Uncharacterized protein</fullName>
    </submittedName>
</protein>